<proteinExistence type="predicted"/>
<dbReference type="EMBL" id="QKWH01000010">
    <property type="protein sequence ID" value="PZR52397.1"/>
    <property type="molecule type" value="Genomic_DNA"/>
</dbReference>
<organism evidence="1 2">
    <name type="scientific">Xylanimonas oleitrophica</name>
    <dbReference type="NCBI Taxonomy" id="2607479"/>
    <lineage>
        <taxon>Bacteria</taxon>
        <taxon>Bacillati</taxon>
        <taxon>Actinomycetota</taxon>
        <taxon>Actinomycetes</taxon>
        <taxon>Micrococcales</taxon>
        <taxon>Promicromonosporaceae</taxon>
        <taxon>Xylanimonas</taxon>
    </lineage>
</organism>
<accession>A0A2W5WM56</accession>
<reference evidence="1 2" key="1">
    <citation type="submission" date="2018-06" db="EMBL/GenBank/DDBJ databases">
        <title>Whole genome sequencing of a novel hydrocarbon degrading bacterial strain, PW21 isolated from oil contaminated produced water sample.</title>
        <authorList>
            <person name="Nagkirti P."/>
            <person name="Shaikh A."/>
            <person name="Gowdaman V."/>
            <person name="Engineer A.E."/>
            <person name="Dagar S."/>
            <person name="Dhakephalkar P.K."/>
        </authorList>
    </citation>
    <scope>NUCLEOTIDE SEQUENCE [LARGE SCALE GENOMIC DNA]</scope>
    <source>
        <strain evidence="1 2">PW21</strain>
    </source>
</reference>
<evidence type="ECO:0008006" key="3">
    <source>
        <dbReference type="Google" id="ProtNLM"/>
    </source>
</evidence>
<name>A0A2W5WM56_9MICO</name>
<dbReference type="AlphaFoldDB" id="A0A2W5WM56"/>
<evidence type="ECO:0000313" key="1">
    <source>
        <dbReference type="EMBL" id="PZR52397.1"/>
    </source>
</evidence>
<dbReference type="Proteomes" id="UP000248783">
    <property type="component" value="Unassembled WGS sequence"/>
</dbReference>
<keyword evidence="2" id="KW-1185">Reference proteome</keyword>
<evidence type="ECO:0000313" key="2">
    <source>
        <dbReference type="Proteomes" id="UP000248783"/>
    </source>
</evidence>
<gene>
    <name evidence="1" type="ORF">DNL40_12030</name>
</gene>
<comment type="caution">
    <text evidence="1">The sequence shown here is derived from an EMBL/GenBank/DDBJ whole genome shotgun (WGS) entry which is preliminary data.</text>
</comment>
<protein>
    <recommendedName>
        <fullName evidence="3">DUF3800 domain-containing protein</fullName>
    </recommendedName>
</protein>
<sequence length="130" mass="14427">MMRGGQMFVDESTSGDYLLMCAVVAVKDVNRARTAMQARGRCVRRLAQDAIAMDIARVVLDPIDSVVDRDRSWLIQGAREAGRPAPPFAYHHQKRHEEPLLWIADAVGWAWARGGKLRAAVDSVVTVVDL</sequence>